<dbReference type="GO" id="GO:0016020">
    <property type="term" value="C:membrane"/>
    <property type="evidence" value="ECO:0007669"/>
    <property type="project" value="GOC"/>
</dbReference>
<evidence type="ECO:0000256" key="9">
    <source>
        <dbReference type="ARBA" id="ARBA00022833"/>
    </source>
</evidence>
<dbReference type="InterPro" id="IPR004463">
    <property type="entry name" value="UDP-acyl_GlcNac_deAcase"/>
</dbReference>
<comment type="similarity">
    <text evidence="12">Belongs to the LpxC family.</text>
</comment>
<gene>
    <name evidence="12 13" type="primary">lpxC</name>
    <name evidence="13" type="ORF">Pan265_27550</name>
</gene>
<dbReference type="NCBIfam" id="TIGR00325">
    <property type="entry name" value="lpxC"/>
    <property type="match status" value="1"/>
</dbReference>
<keyword evidence="8 12" id="KW-0378">Hydrolase</keyword>
<evidence type="ECO:0000313" key="14">
    <source>
        <dbReference type="Proteomes" id="UP000320386"/>
    </source>
</evidence>
<dbReference type="GO" id="GO:0103117">
    <property type="term" value="F:UDP-3-O-acyl-N-acetylglucosamine deacetylase activity"/>
    <property type="evidence" value="ECO:0007669"/>
    <property type="project" value="UniProtKB-UniRule"/>
</dbReference>
<feature type="binding site" evidence="12">
    <location>
        <position position="240"/>
    </location>
    <ligand>
        <name>Zn(2+)</name>
        <dbReference type="ChEBI" id="CHEBI:29105"/>
    </ligand>
</feature>
<comment type="pathway">
    <text evidence="3 12">Glycolipid biosynthesis; lipid IV(A) biosynthesis; lipid IV(A) from (3R)-3-hydroxytetradecanoyl-[acyl-carrier-protein] and UDP-N-acetyl-alpha-D-glucosamine: step 2/6.</text>
</comment>
<evidence type="ECO:0000256" key="7">
    <source>
        <dbReference type="ARBA" id="ARBA00022723"/>
    </source>
</evidence>
<evidence type="ECO:0000256" key="3">
    <source>
        <dbReference type="ARBA" id="ARBA00005002"/>
    </source>
</evidence>
<evidence type="ECO:0000256" key="5">
    <source>
        <dbReference type="ARBA" id="ARBA00022516"/>
    </source>
</evidence>
<keyword evidence="14" id="KW-1185">Reference proteome</keyword>
<dbReference type="InterPro" id="IPR020568">
    <property type="entry name" value="Ribosomal_Su5_D2-typ_SF"/>
</dbReference>
<dbReference type="KEGG" id="mcad:Pan265_27550"/>
<keyword evidence="7 12" id="KW-0479">Metal-binding</keyword>
<organism evidence="13 14">
    <name type="scientific">Mucisphaera calidilacus</name>
    <dbReference type="NCBI Taxonomy" id="2527982"/>
    <lineage>
        <taxon>Bacteria</taxon>
        <taxon>Pseudomonadati</taxon>
        <taxon>Planctomycetota</taxon>
        <taxon>Phycisphaerae</taxon>
        <taxon>Phycisphaerales</taxon>
        <taxon>Phycisphaeraceae</taxon>
        <taxon>Mucisphaera</taxon>
    </lineage>
</organism>
<dbReference type="EMBL" id="CP036280">
    <property type="protein sequence ID" value="QDU72879.1"/>
    <property type="molecule type" value="Genomic_DNA"/>
</dbReference>
<dbReference type="GO" id="GO:0009245">
    <property type="term" value="P:lipid A biosynthetic process"/>
    <property type="evidence" value="ECO:0007669"/>
    <property type="project" value="UniProtKB-UniRule"/>
</dbReference>
<dbReference type="GO" id="GO:0046872">
    <property type="term" value="F:metal ion binding"/>
    <property type="evidence" value="ECO:0007669"/>
    <property type="project" value="UniProtKB-KW"/>
</dbReference>
<feature type="active site" description="Proton donor" evidence="12">
    <location>
        <position position="267"/>
    </location>
</feature>
<evidence type="ECO:0000313" key="13">
    <source>
        <dbReference type="EMBL" id="QDU72879.1"/>
    </source>
</evidence>
<dbReference type="SUPFAM" id="SSF54211">
    <property type="entry name" value="Ribosomal protein S5 domain 2-like"/>
    <property type="match status" value="2"/>
</dbReference>
<comment type="cofactor">
    <cofactor evidence="1 12">
        <name>Zn(2+)</name>
        <dbReference type="ChEBI" id="CHEBI:29105"/>
    </cofactor>
</comment>
<dbReference type="EC" id="3.5.1.108" evidence="4 12"/>
<dbReference type="Gene3D" id="3.30.1700.10">
    <property type="entry name" value="lpxc deacetylase, domain 2"/>
    <property type="match status" value="1"/>
</dbReference>
<dbReference type="Pfam" id="PF03331">
    <property type="entry name" value="LpxC"/>
    <property type="match status" value="1"/>
</dbReference>
<dbReference type="Proteomes" id="UP000320386">
    <property type="component" value="Chromosome"/>
</dbReference>
<sequence length="282" mass="30228">MRNPVQKTLKAEVSLRDRGLFSGVPVTMRLLPAKAGHGIVFVRVDRHATRIPAQVDFAVDQPRRTALASEEVTVETVEHILSALAGLGVTNAVVELDAAEVPAFDGSSQAFVEAMLSVGFADQAAPVEPLVVRERVEVTAGDSVVVAEPVKDPGACQFSYELDYRPHPFLGHSVARFTPALDDYASAIAPARTFVLEDEAKALQNIGLGTHLTPETLLVFNDDGPLPPNSLRFSDEPARHKLLDLLGDLSLAGRPIVGRIHAVKSGHALNRAMAARLLDACK</sequence>
<evidence type="ECO:0000256" key="2">
    <source>
        <dbReference type="ARBA" id="ARBA00002923"/>
    </source>
</evidence>
<dbReference type="InterPro" id="IPR011334">
    <property type="entry name" value="UDP-acyl_GlcNac_deAcase_C"/>
</dbReference>
<keyword evidence="10 12" id="KW-0443">Lipid metabolism</keyword>
<feature type="binding site" evidence="12">
    <location>
        <position position="79"/>
    </location>
    <ligand>
        <name>Zn(2+)</name>
        <dbReference type="ChEBI" id="CHEBI:29105"/>
    </ligand>
</feature>
<evidence type="ECO:0000256" key="6">
    <source>
        <dbReference type="ARBA" id="ARBA00022556"/>
    </source>
</evidence>
<evidence type="ECO:0000256" key="8">
    <source>
        <dbReference type="ARBA" id="ARBA00022801"/>
    </source>
</evidence>
<evidence type="ECO:0000256" key="1">
    <source>
        <dbReference type="ARBA" id="ARBA00001947"/>
    </source>
</evidence>
<evidence type="ECO:0000256" key="11">
    <source>
        <dbReference type="ARBA" id="ARBA00024535"/>
    </source>
</evidence>
<feature type="binding site" evidence="12">
    <location>
        <position position="244"/>
    </location>
    <ligand>
        <name>Zn(2+)</name>
        <dbReference type="ChEBI" id="CHEBI:29105"/>
    </ligand>
</feature>
<accession>A0A518C0X7</accession>
<name>A0A518C0X7_9BACT</name>
<comment type="catalytic activity">
    <reaction evidence="11 12">
        <text>a UDP-3-O-[(3R)-3-hydroxyacyl]-N-acetyl-alpha-D-glucosamine + H2O = a UDP-3-O-[(3R)-3-hydroxyacyl]-alpha-D-glucosamine + acetate</text>
        <dbReference type="Rhea" id="RHEA:67816"/>
        <dbReference type="ChEBI" id="CHEBI:15377"/>
        <dbReference type="ChEBI" id="CHEBI:30089"/>
        <dbReference type="ChEBI" id="CHEBI:137740"/>
        <dbReference type="ChEBI" id="CHEBI:173225"/>
        <dbReference type="EC" id="3.5.1.108"/>
    </reaction>
</comment>
<dbReference type="AlphaFoldDB" id="A0A518C0X7"/>
<reference evidence="13 14" key="1">
    <citation type="submission" date="2019-02" db="EMBL/GenBank/DDBJ databases">
        <title>Deep-cultivation of Planctomycetes and their phenomic and genomic characterization uncovers novel biology.</title>
        <authorList>
            <person name="Wiegand S."/>
            <person name="Jogler M."/>
            <person name="Boedeker C."/>
            <person name="Pinto D."/>
            <person name="Vollmers J."/>
            <person name="Rivas-Marin E."/>
            <person name="Kohn T."/>
            <person name="Peeters S.H."/>
            <person name="Heuer A."/>
            <person name="Rast P."/>
            <person name="Oberbeckmann S."/>
            <person name="Bunk B."/>
            <person name="Jeske O."/>
            <person name="Meyerdierks A."/>
            <person name="Storesund J.E."/>
            <person name="Kallscheuer N."/>
            <person name="Luecker S."/>
            <person name="Lage O.M."/>
            <person name="Pohl T."/>
            <person name="Merkel B.J."/>
            <person name="Hornburger P."/>
            <person name="Mueller R.-W."/>
            <person name="Bruemmer F."/>
            <person name="Labrenz M."/>
            <person name="Spormann A.M."/>
            <person name="Op den Camp H."/>
            <person name="Overmann J."/>
            <person name="Amann R."/>
            <person name="Jetten M.S.M."/>
            <person name="Mascher T."/>
            <person name="Medema M.H."/>
            <person name="Devos D.P."/>
            <person name="Kaster A.-K."/>
            <person name="Ovreas L."/>
            <person name="Rohde M."/>
            <person name="Galperin M.Y."/>
            <person name="Jogler C."/>
        </authorList>
    </citation>
    <scope>NUCLEOTIDE SEQUENCE [LARGE SCALE GENOMIC DNA]</scope>
    <source>
        <strain evidence="13 14">Pan265</strain>
    </source>
</reference>
<evidence type="ECO:0000256" key="12">
    <source>
        <dbReference type="HAMAP-Rule" id="MF_00388"/>
    </source>
</evidence>
<dbReference type="Gene3D" id="3.30.230.20">
    <property type="entry name" value="lpxc deacetylase, domain 1"/>
    <property type="match status" value="1"/>
</dbReference>
<proteinExistence type="inferred from homology"/>
<protein>
    <recommendedName>
        <fullName evidence="4 12">UDP-3-O-acyl-N-acetylglucosamine deacetylase</fullName>
        <shortName evidence="12">UDP-3-O-acyl-GlcNAc deacetylase</shortName>
        <ecNumber evidence="4 12">3.5.1.108</ecNumber>
    </recommendedName>
    <alternativeName>
        <fullName evidence="12">UDP-3-O-[R-3-hydroxymyristoyl]-N-acetylglucosamine deacetylase</fullName>
    </alternativeName>
</protein>
<dbReference type="UniPathway" id="UPA00359">
    <property type="reaction ID" value="UER00478"/>
</dbReference>
<comment type="function">
    <text evidence="2 12">Catalyzes the hydrolysis of UDP-3-O-myristoyl-N-acetylglucosamine to form UDP-3-O-myristoylglucosamine and acetate, the committed step in lipid A biosynthesis.</text>
</comment>
<evidence type="ECO:0000256" key="10">
    <source>
        <dbReference type="ARBA" id="ARBA00023098"/>
    </source>
</evidence>
<dbReference type="PANTHER" id="PTHR33694:SF1">
    <property type="entry name" value="UDP-3-O-ACYL-N-ACETYLGLUCOSAMINE DEACETYLASE 1, MITOCHONDRIAL-RELATED"/>
    <property type="match status" value="1"/>
</dbReference>
<dbReference type="PANTHER" id="PTHR33694">
    <property type="entry name" value="UDP-3-O-ACYL-N-ACETYLGLUCOSAMINE DEACETYLASE 1, MITOCHONDRIAL-RELATED"/>
    <property type="match status" value="1"/>
</dbReference>
<keyword evidence="5 12" id="KW-0444">Lipid biosynthesis</keyword>
<evidence type="ECO:0000256" key="4">
    <source>
        <dbReference type="ARBA" id="ARBA00012745"/>
    </source>
</evidence>
<keyword evidence="9 12" id="KW-0862">Zinc</keyword>
<dbReference type="RefSeq" id="WP_236254465.1">
    <property type="nucleotide sequence ID" value="NZ_CP036280.1"/>
</dbReference>
<dbReference type="InterPro" id="IPR015870">
    <property type="entry name" value="UDP-acyl_N-AcGlcN_deAcase_N"/>
</dbReference>
<keyword evidence="6 12" id="KW-0441">Lipid A biosynthesis</keyword>
<dbReference type="HAMAP" id="MF_00388">
    <property type="entry name" value="LpxC"/>
    <property type="match status" value="1"/>
</dbReference>